<proteinExistence type="predicted"/>
<dbReference type="EMBL" id="JAGPXC010000008">
    <property type="protein sequence ID" value="KAH6648130.1"/>
    <property type="molecule type" value="Genomic_DNA"/>
</dbReference>
<keyword evidence="2" id="KW-1185">Reference proteome</keyword>
<reference evidence="1" key="1">
    <citation type="journal article" date="2021" name="Nat. Commun.">
        <title>Genetic determinants of endophytism in the Arabidopsis root mycobiome.</title>
        <authorList>
            <person name="Mesny F."/>
            <person name="Miyauchi S."/>
            <person name="Thiergart T."/>
            <person name="Pickel B."/>
            <person name="Atanasova L."/>
            <person name="Karlsson M."/>
            <person name="Huettel B."/>
            <person name="Barry K.W."/>
            <person name="Haridas S."/>
            <person name="Chen C."/>
            <person name="Bauer D."/>
            <person name="Andreopoulos W."/>
            <person name="Pangilinan J."/>
            <person name="LaButti K."/>
            <person name="Riley R."/>
            <person name="Lipzen A."/>
            <person name="Clum A."/>
            <person name="Drula E."/>
            <person name="Henrissat B."/>
            <person name="Kohler A."/>
            <person name="Grigoriev I.V."/>
            <person name="Martin F.M."/>
            <person name="Hacquard S."/>
        </authorList>
    </citation>
    <scope>NUCLEOTIDE SEQUENCE</scope>
    <source>
        <strain evidence="1">MPI-SDFR-AT-0073</strain>
    </source>
</reference>
<dbReference type="PANTHER" id="PTHR37540:SF5">
    <property type="entry name" value="TRANSCRIPTION FACTOR DOMAIN-CONTAINING PROTEIN"/>
    <property type="match status" value="1"/>
</dbReference>
<dbReference type="Proteomes" id="UP000758603">
    <property type="component" value="Unassembled WGS sequence"/>
</dbReference>
<dbReference type="PANTHER" id="PTHR37540">
    <property type="entry name" value="TRANSCRIPTION FACTOR (ACR-2), PUTATIVE-RELATED-RELATED"/>
    <property type="match status" value="1"/>
</dbReference>
<gene>
    <name evidence="1" type="ORF">BKA67DRAFT_629509</name>
</gene>
<evidence type="ECO:0008006" key="3">
    <source>
        <dbReference type="Google" id="ProtNLM"/>
    </source>
</evidence>
<evidence type="ECO:0000313" key="1">
    <source>
        <dbReference type="EMBL" id="KAH6648130.1"/>
    </source>
</evidence>
<comment type="caution">
    <text evidence="1">The sequence shown here is derived from an EMBL/GenBank/DDBJ whole genome shotgun (WGS) entry which is preliminary data.</text>
</comment>
<sequence>MTSTDNCCRLINTPIHDPKNSMNMATEASKRQRPFLFVHSTGPTHIHQLDKITRTKIHRHVMAEIGKARRKPPRNPQFDAVVHFPDRTKQIKRAKQPQEPQSQDLVDSDIALVSAMPYQSVPPSAYYETLLSLVPPFWDQHPLLTLESQWGDDMFSAYGMMLLLRAGSNLANPNYSTKGFWFPFAFQSSRFLHQFQHVFASPNILGGVSRALSAKFRIMALERSSITISCIESYLANPNLGQEAANNVIRAVLAIICYNFISYDFSQALVHLRGLELIINVRGGIHHLQGHDELRLMIFWIDITASLLYRLRPRFPPPLDLIPPVHPAAYPHTLPMPLFNMMKSEPTMDAHALHVSSCITDLNAVAALIKAESAIKGDALWTEVVYIELRTNPIVYRLLDCSAHTGTMPQDAIFEALRLGAILWIICIKRRCGSFLGSPTVYVSTLFDLLSAQSVKIDAPRSFDRLAIRSWLLIICGISACDPVQHQSCIDLIASEMRKLRWDWAQLMMLAHQMPWISHFDASCAHLKEQIQLSCYK</sequence>
<dbReference type="GeneID" id="70134469"/>
<dbReference type="AlphaFoldDB" id="A0A9P8UDW6"/>
<organism evidence="1 2">
    <name type="scientific">Truncatella angustata</name>
    <dbReference type="NCBI Taxonomy" id="152316"/>
    <lineage>
        <taxon>Eukaryota</taxon>
        <taxon>Fungi</taxon>
        <taxon>Dikarya</taxon>
        <taxon>Ascomycota</taxon>
        <taxon>Pezizomycotina</taxon>
        <taxon>Sordariomycetes</taxon>
        <taxon>Xylariomycetidae</taxon>
        <taxon>Amphisphaeriales</taxon>
        <taxon>Sporocadaceae</taxon>
        <taxon>Truncatella</taxon>
    </lineage>
</organism>
<accession>A0A9P8UDW6</accession>
<dbReference type="OrthoDB" id="4159781at2759"/>
<protein>
    <recommendedName>
        <fullName evidence="3">Transcription factor domain-containing protein</fullName>
    </recommendedName>
</protein>
<evidence type="ECO:0000313" key="2">
    <source>
        <dbReference type="Proteomes" id="UP000758603"/>
    </source>
</evidence>
<name>A0A9P8UDW6_9PEZI</name>
<dbReference type="RefSeq" id="XP_045954642.1">
    <property type="nucleotide sequence ID" value="XM_046105578.1"/>
</dbReference>